<sequence length="282" mass="33120">MFIESEKLLKEIEITEKTDIEQNLDYFFYLPKKLSQILKIFHKKGWKSIKMLKAAIFLQKIKNGKISWRATNYIDKYFGLTHDSLLKSNLNQSENNNEIKFISYNFENVISGLQNKKLNLDCRNFCQNLMKLYNNGLKTENISYLKDLVKIFDSFSTENKIPRKLHGHTKIHDEIFIFILLRERNFATKLKFCFSLSHPEIFKPEKILHKNFLRTNKKIKEGVATGFAEPEINTKLCSIIERASMSKIDNYFEPVGAIEQIDVDDEANALIFDSDIKNETFH</sequence>
<name>A0A0R0M9R0_9MICR</name>
<dbReference type="Proteomes" id="UP000051530">
    <property type="component" value="Unassembled WGS sequence"/>
</dbReference>
<organism evidence="1 2">
    <name type="scientific">Pseudoloma neurophilia</name>
    <dbReference type="NCBI Taxonomy" id="146866"/>
    <lineage>
        <taxon>Eukaryota</taxon>
        <taxon>Fungi</taxon>
        <taxon>Fungi incertae sedis</taxon>
        <taxon>Microsporidia</taxon>
        <taxon>Pseudoloma</taxon>
    </lineage>
</organism>
<dbReference type="VEuPathDB" id="MicrosporidiaDB:M153_6500022428"/>
<proteinExistence type="predicted"/>
<comment type="caution">
    <text evidence="1">The sequence shown here is derived from an EMBL/GenBank/DDBJ whole genome shotgun (WGS) entry which is preliminary data.</text>
</comment>
<dbReference type="AlphaFoldDB" id="A0A0R0M9R0"/>
<evidence type="ECO:0000313" key="2">
    <source>
        <dbReference type="Proteomes" id="UP000051530"/>
    </source>
</evidence>
<protein>
    <submittedName>
        <fullName evidence="1">Uncharacterized protein</fullName>
    </submittedName>
</protein>
<reference evidence="1 2" key="1">
    <citation type="submission" date="2015-07" db="EMBL/GenBank/DDBJ databases">
        <title>The genome of Pseudoloma neurophilia, a relevant intracellular parasite of the zebrafish.</title>
        <authorList>
            <person name="Ndikumana S."/>
            <person name="Pelin A."/>
            <person name="Sanders J."/>
            <person name="Corradi N."/>
        </authorList>
    </citation>
    <scope>NUCLEOTIDE SEQUENCE [LARGE SCALE GENOMIC DNA]</scope>
    <source>
        <strain evidence="1 2">MK1</strain>
    </source>
</reference>
<dbReference type="EMBL" id="LGUB01000010">
    <property type="protein sequence ID" value="KRH95019.1"/>
    <property type="molecule type" value="Genomic_DNA"/>
</dbReference>
<accession>A0A0R0M9R0</accession>
<evidence type="ECO:0000313" key="1">
    <source>
        <dbReference type="EMBL" id="KRH95019.1"/>
    </source>
</evidence>
<gene>
    <name evidence="1" type="ORF">M153_6500022428</name>
</gene>
<keyword evidence="2" id="KW-1185">Reference proteome</keyword>